<dbReference type="Proteomes" id="UP000004949">
    <property type="component" value="Unassembled WGS sequence"/>
</dbReference>
<organism evidence="2 3">
    <name type="scientific">Gluconobacter morbifer G707</name>
    <dbReference type="NCBI Taxonomy" id="1088869"/>
    <lineage>
        <taxon>Bacteria</taxon>
        <taxon>Pseudomonadati</taxon>
        <taxon>Pseudomonadota</taxon>
        <taxon>Alphaproteobacteria</taxon>
        <taxon>Acetobacterales</taxon>
        <taxon>Acetobacteraceae</taxon>
        <taxon>Gluconobacter</taxon>
    </lineage>
</organism>
<proteinExistence type="predicted"/>
<dbReference type="AlphaFoldDB" id="G6XFQ3"/>
<comment type="caution">
    <text evidence="2">The sequence shown here is derived from an EMBL/GenBank/DDBJ whole genome shotgun (WGS) entry which is preliminary data.</text>
</comment>
<name>G6XFQ3_9PROT</name>
<accession>G6XFQ3</accession>
<feature type="compositionally biased region" description="Polar residues" evidence="1">
    <location>
        <begin position="1"/>
        <end position="10"/>
    </location>
</feature>
<reference evidence="2 3" key="1">
    <citation type="submission" date="2011-10" db="EMBL/GenBank/DDBJ databases">
        <title>Genome sequence of Gluconobacter morbifer G707, isolated from Drosophila gut.</title>
        <authorList>
            <person name="Lee W.-J."/>
            <person name="Kim E.-K."/>
        </authorList>
    </citation>
    <scope>NUCLEOTIDE SEQUENCE [LARGE SCALE GENOMIC DNA]</scope>
    <source>
        <strain evidence="2 3">G707</strain>
    </source>
</reference>
<gene>
    <name evidence="2" type="ORF">GMO_03180</name>
</gene>
<dbReference type="STRING" id="1088869.GMO_03180"/>
<feature type="region of interest" description="Disordered" evidence="1">
    <location>
        <begin position="1"/>
        <end position="25"/>
    </location>
</feature>
<evidence type="ECO:0000313" key="3">
    <source>
        <dbReference type="Proteomes" id="UP000004949"/>
    </source>
</evidence>
<sequence length="55" mass="5975">MNSCPANNGEQACRHSHKPFPGGKAAGADVIKWPWQKPFWFGIGIVMTATCHPVP</sequence>
<protein>
    <submittedName>
        <fullName evidence="2">Uncharacterized protein</fullName>
    </submittedName>
</protein>
<evidence type="ECO:0000313" key="2">
    <source>
        <dbReference type="EMBL" id="EHH69011.1"/>
    </source>
</evidence>
<keyword evidence="3" id="KW-1185">Reference proteome</keyword>
<dbReference type="EMBL" id="AGQV01000001">
    <property type="protein sequence ID" value="EHH69011.1"/>
    <property type="molecule type" value="Genomic_DNA"/>
</dbReference>
<evidence type="ECO:0000256" key="1">
    <source>
        <dbReference type="SAM" id="MobiDB-lite"/>
    </source>
</evidence>